<sequence length="185" mass="20000">MSAPQRVAARHAQHRTHWLAGAALSLLAVPAGAGTLSLQVTLPAIDTASYYRPYLAAWIEKAEEDKAVLGTLAVWYDTRLRDNGGRGWLRNLRTWWRTSGEQMVLPADGVSGATRPAGTHLLQFSDAKGVLSKLPAGQYQLAIEVARENGGREMLRLPFTWGRSASQADAQGRTELGKVSVVAAP</sequence>
<dbReference type="RefSeq" id="WP_354441125.1">
    <property type="nucleotide sequence ID" value="NZ_JBEPSH010000001.1"/>
</dbReference>
<proteinExistence type="predicted"/>
<organism evidence="1 2">
    <name type="scientific">Ottowia thiooxydans</name>
    <dbReference type="NCBI Taxonomy" id="219182"/>
    <lineage>
        <taxon>Bacteria</taxon>
        <taxon>Pseudomonadati</taxon>
        <taxon>Pseudomonadota</taxon>
        <taxon>Betaproteobacteria</taxon>
        <taxon>Burkholderiales</taxon>
        <taxon>Comamonadaceae</taxon>
        <taxon>Ottowia</taxon>
    </lineage>
</organism>
<evidence type="ECO:0000313" key="2">
    <source>
        <dbReference type="Proteomes" id="UP001549320"/>
    </source>
</evidence>
<gene>
    <name evidence="1" type="ORF">ABIE13_000692</name>
</gene>
<keyword evidence="2" id="KW-1185">Reference proteome</keyword>
<dbReference type="Pfam" id="PF10029">
    <property type="entry name" value="DUF2271"/>
    <property type="match status" value="1"/>
</dbReference>
<dbReference type="PIRSF" id="PIRSF014995">
    <property type="entry name" value="UCP014995"/>
    <property type="match status" value="1"/>
</dbReference>
<reference evidence="1 2" key="1">
    <citation type="submission" date="2024-06" db="EMBL/GenBank/DDBJ databases">
        <title>Sorghum-associated microbial communities from plants grown in Nebraska, USA.</title>
        <authorList>
            <person name="Schachtman D."/>
        </authorList>
    </citation>
    <scope>NUCLEOTIDE SEQUENCE [LARGE SCALE GENOMIC DNA]</scope>
    <source>
        <strain evidence="1 2">2709</strain>
    </source>
</reference>
<protein>
    <recommendedName>
        <fullName evidence="3">DUF2271 domain-containing protein</fullName>
    </recommendedName>
</protein>
<dbReference type="EMBL" id="JBEPSH010000001">
    <property type="protein sequence ID" value="MET4575595.1"/>
    <property type="molecule type" value="Genomic_DNA"/>
</dbReference>
<evidence type="ECO:0000313" key="1">
    <source>
        <dbReference type="EMBL" id="MET4575595.1"/>
    </source>
</evidence>
<dbReference type="InterPro" id="IPR014469">
    <property type="entry name" value="DUF2271"/>
</dbReference>
<dbReference type="Proteomes" id="UP001549320">
    <property type="component" value="Unassembled WGS sequence"/>
</dbReference>
<evidence type="ECO:0008006" key="3">
    <source>
        <dbReference type="Google" id="ProtNLM"/>
    </source>
</evidence>
<accession>A0ABV2Q4K1</accession>
<comment type="caution">
    <text evidence="1">The sequence shown here is derived from an EMBL/GenBank/DDBJ whole genome shotgun (WGS) entry which is preliminary data.</text>
</comment>
<name>A0ABV2Q4K1_9BURK</name>